<dbReference type="EMBL" id="RYZS01000001">
    <property type="protein sequence ID" value="RVU93490.1"/>
    <property type="molecule type" value="Genomic_DNA"/>
</dbReference>
<sequence>MHILDVGTSYNNNLNDFFLHNRMAHSGLTQAVIQRVCLDQGIDWHEVDIMLALEVGTRILSELKQNNRITYTEKELVTIQKYEKQISSCKETVTANV</sequence>
<dbReference type="EMBL" id="JARPWH010000042">
    <property type="protein sequence ID" value="MDT2403182.1"/>
    <property type="molecule type" value="Genomic_DNA"/>
</dbReference>
<evidence type="ECO:0000313" key="2">
    <source>
        <dbReference type="EMBL" id="RVU93490.1"/>
    </source>
</evidence>
<protein>
    <submittedName>
        <fullName evidence="2">Uncharacterized protein</fullName>
    </submittedName>
</protein>
<name>A0A437UIN2_ENTAV</name>
<reference evidence="1" key="2">
    <citation type="submission" date="2023-03" db="EMBL/GenBank/DDBJ databases">
        <authorList>
            <person name="Shen W."/>
            <person name="Cai J."/>
        </authorList>
    </citation>
    <scope>NUCLEOTIDE SEQUENCE</scope>
    <source>
        <strain evidence="1">P33-2</strain>
    </source>
</reference>
<dbReference type="Proteomes" id="UP000288388">
    <property type="component" value="Unassembled WGS sequence"/>
</dbReference>
<comment type="caution">
    <text evidence="2">The sequence shown here is derived from an EMBL/GenBank/DDBJ whole genome shotgun (WGS) entry which is preliminary data.</text>
</comment>
<gene>
    <name evidence="2" type="ORF">EK398_00675</name>
    <name evidence="1" type="ORF">P7D43_12465</name>
</gene>
<evidence type="ECO:0000313" key="1">
    <source>
        <dbReference type="EMBL" id="MDT2403182.1"/>
    </source>
</evidence>
<proteinExistence type="predicted"/>
<accession>A0A437UIN2</accession>
<dbReference type="RefSeq" id="WP_123864319.1">
    <property type="nucleotide sequence ID" value="NZ_JAJCJG010000021.1"/>
</dbReference>
<dbReference type="Proteomes" id="UP001260773">
    <property type="component" value="Unassembled WGS sequence"/>
</dbReference>
<dbReference type="AlphaFoldDB" id="A0A437UIN2"/>
<evidence type="ECO:0000313" key="3">
    <source>
        <dbReference type="Proteomes" id="UP000288388"/>
    </source>
</evidence>
<reference evidence="2 3" key="1">
    <citation type="submission" date="2018-12" db="EMBL/GenBank/DDBJ databases">
        <title>A novel vanA-carrying plasmid in a clinical isolate of Enterococcus avium.</title>
        <authorList>
            <person name="Bernasconi O.J."/>
            <person name="Luzzaro F."/>
            <person name="Endimiani A."/>
        </authorList>
    </citation>
    <scope>NUCLEOTIDE SEQUENCE [LARGE SCALE GENOMIC DNA]</scope>
    <source>
        <strain evidence="2 3">LC0559/18</strain>
    </source>
</reference>
<organism evidence="2 3">
    <name type="scientific">Enterococcus avium</name>
    <name type="common">Streptococcus avium</name>
    <dbReference type="NCBI Taxonomy" id="33945"/>
    <lineage>
        <taxon>Bacteria</taxon>
        <taxon>Bacillati</taxon>
        <taxon>Bacillota</taxon>
        <taxon>Bacilli</taxon>
        <taxon>Lactobacillales</taxon>
        <taxon>Enterococcaceae</taxon>
        <taxon>Enterococcus</taxon>
    </lineage>
</organism>